<evidence type="ECO:0000313" key="2">
    <source>
        <dbReference type="Proteomes" id="UP000008021"/>
    </source>
</evidence>
<reference evidence="1" key="1">
    <citation type="submission" date="2015-04" db="UniProtKB">
        <authorList>
            <consortium name="EnsemblPlants"/>
        </authorList>
    </citation>
    <scope>IDENTIFICATION</scope>
</reference>
<evidence type="ECO:0000313" key="1">
    <source>
        <dbReference type="EnsemblPlants" id="OMERI03G21100.1"/>
    </source>
</evidence>
<proteinExistence type="predicted"/>
<dbReference type="HOGENOM" id="CLU_2726462_0_0_1"/>
<sequence>MEHHGRRSASIVFNFGHRRHDRILLRWSQMHANLEILEEFVLLTETNLGAAASRVRYGVLASVGRRWDHGNR</sequence>
<organism evidence="1">
    <name type="scientific">Oryza meridionalis</name>
    <dbReference type="NCBI Taxonomy" id="40149"/>
    <lineage>
        <taxon>Eukaryota</taxon>
        <taxon>Viridiplantae</taxon>
        <taxon>Streptophyta</taxon>
        <taxon>Embryophyta</taxon>
        <taxon>Tracheophyta</taxon>
        <taxon>Spermatophyta</taxon>
        <taxon>Magnoliopsida</taxon>
        <taxon>Liliopsida</taxon>
        <taxon>Poales</taxon>
        <taxon>Poaceae</taxon>
        <taxon>BOP clade</taxon>
        <taxon>Oryzoideae</taxon>
        <taxon>Oryzeae</taxon>
        <taxon>Oryzinae</taxon>
        <taxon>Oryza</taxon>
    </lineage>
</organism>
<dbReference type="EnsemblPlants" id="OMERI03G21100.1">
    <property type="protein sequence ID" value="OMERI03G21100.1"/>
    <property type="gene ID" value="OMERI03G21100"/>
</dbReference>
<protein>
    <submittedName>
        <fullName evidence="1">Uncharacterized protein</fullName>
    </submittedName>
</protein>
<keyword evidence="2" id="KW-1185">Reference proteome</keyword>
<dbReference type="Gramene" id="OMERI03G21100.1">
    <property type="protein sequence ID" value="OMERI03G21100.1"/>
    <property type="gene ID" value="OMERI03G21100"/>
</dbReference>
<dbReference type="Proteomes" id="UP000008021">
    <property type="component" value="Chromosome 3"/>
</dbReference>
<dbReference type="AlphaFoldDB" id="A0A0E0D2T5"/>
<accession>A0A0E0D2T5</accession>
<name>A0A0E0D2T5_9ORYZ</name>
<reference evidence="1" key="2">
    <citation type="submission" date="2018-05" db="EMBL/GenBank/DDBJ databases">
        <title>OmerRS3 (Oryza meridionalis Reference Sequence Version 3).</title>
        <authorList>
            <person name="Zhang J."/>
            <person name="Kudrna D."/>
            <person name="Lee S."/>
            <person name="Talag J."/>
            <person name="Welchert J."/>
            <person name="Wing R.A."/>
        </authorList>
    </citation>
    <scope>NUCLEOTIDE SEQUENCE [LARGE SCALE GENOMIC DNA]</scope>
    <source>
        <strain evidence="1">cv. OR44</strain>
    </source>
</reference>